<evidence type="ECO:0000313" key="2">
    <source>
        <dbReference type="Proteomes" id="UP001548590"/>
    </source>
</evidence>
<gene>
    <name evidence="1" type="ORF">ABVT11_09890</name>
</gene>
<protein>
    <submittedName>
        <fullName evidence="1">Uncharacterized protein</fullName>
    </submittedName>
</protein>
<proteinExistence type="predicted"/>
<sequence>MNESVYVYSGDLSEKSEEILTKIGEASEDLLSQLRHSPLVNIHAASNRFDFYTKIRIRRSRSEQTILALFNRDTADALLAEESSEVIEIVAGITRLNINTGNGRLEIIDERETVAFGFDSEYRFMNVSGKKVFSENLNHNNGLEKDRWEYLRLNVSPVRLRNGKVVKYIVRGF</sequence>
<evidence type="ECO:0000313" key="1">
    <source>
        <dbReference type="EMBL" id="MET1490138.1"/>
    </source>
</evidence>
<keyword evidence="2" id="KW-1185">Reference proteome</keyword>
<dbReference type="Proteomes" id="UP001548590">
    <property type="component" value="Unassembled WGS sequence"/>
</dbReference>
<reference evidence="1 2" key="1">
    <citation type="submission" date="2024-07" db="EMBL/GenBank/DDBJ databases">
        <title>Uliginosibacterium paludis KCTC:42655.</title>
        <authorList>
            <person name="Kim M.K."/>
        </authorList>
    </citation>
    <scope>NUCLEOTIDE SEQUENCE [LARGE SCALE GENOMIC DNA]</scope>
    <source>
        <strain evidence="1 2">KCTC 42655</strain>
    </source>
</reference>
<dbReference type="RefSeq" id="WP_345923655.1">
    <property type="nucleotide sequence ID" value="NZ_JBDIVF010000001.1"/>
</dbReference>
<name>A0ABV2CQE6_9RHOO</name>
<dbReference type="EMBL" id="JBEWLZ010000004">
    <property type="protein sequence ID" value="MET1490138.1"/>
    <property type="molecule type" value="Genomic_DNA"/>
</dbReference>
<accession>A0ABV2CQE6</accession>
<comment type="caution">
    <text evidence="1">The sequence shown here is derived from an EMBL/GenBank/DDBJ whole genome shotgun (WGS) entry which is preliminary data.</text>
</comment>
<organism evidence="1 2">
    <name type="scientific">Uliginosibacterium paludis</name>
    <dbReference type="NCBI Taxonomy" id="1615952"/>
    <lineage>
        <taxon>Bacteria</taxon>
        <taxon>Pseudomonadati</taxon>
        <taxon>Pseudomonadota</taxon>
        <taxon>Betaproteobacteria</taxon>
        <taxon>Rhodocyclales</taxon>
        <taxon>Zoogloeaceae</taxon>
        <taxon>Uliginosibacterium</taxon>
    </lineage>
</organism>